<protein>
    <submittedName>
        <fullName evidence="2">Uncharacterized protein</fullName>
    </submittedName>
</protein>
<dbReference type="Proteomes" id="UP001283361">
    <property type="component" value="Unassembled WGS sequence"/>
</dbReference>
<keyword evidence="1" id="KW-0732">Signal</keyword>
<name>A0AAE1DE84_9GAST</name>
<sequence>MSSDTPLFVTLTVGSLHGLTAQTPCITDGWFGSSYQYQCHCAGSAPCDTHDGTCSSGCHQDWFEPACQYGETR</sequence>
<feature type="signal peptide" evidence="1">
    <location>
        <begin position="1"/>
        <end position="21"/>
    </location>
</feature>
<reference evidence="2" key="1">
    <citation type="journal article" date="2023" name="G3 (Bethesda)">
        <title>A reference genome for the long-term kleptoplast-retaining sea slug Elysia crispata morphotype clarki.</title>
        <authorList>
            <person name="Eastman K.E."/>
            <person name="Pendleton A.L."/>
            <person name="Shaikh M.A."/>
            <person name="Suttiyut T."/>
            <person name="Ogas R."/>
            <person name="Tomko P."/>
            <person name="Gavelis G."/>
            <person name="Widhalm J.R."/>
            <person name="Wisecaver J.H."/>
        </authorList>
    </citation>
    <scope>NUCLEOTIDE SEQUENCE</scope>
    <source>
        <strain evidence="2">ECLA1</strain>
    </source>
</reference>
<dbReference type="Gene3D" id="2.170.300.10">
    <property type="entry name" value="Tie2 ligand-binding domain superfamily"/>
    <property type="match status" value="1"/>
</dbReference>
<gene>
    <name evidence="2" type="ORF">RRG08_032134</name>
</gene>
<dbReference type="AlphaFoldDB" id="A0AAE1DE84"/>
<evidence type="ECO:0000313" key="3">
    <source>
        <dbReference type="Proteomes" id="UP001283361"/>
    </source>
</evidence>
<evidence type="ECO:0000313" key="2">
    <source>
        <dbReference type="EMBL" id="KAK3767459.1"/>
    </source>
</evidence>
<organism evidence="2 3">
    <name type="scientific">Elysia crispata</name>
    <name type="common">lettuce slug</name>
    <dbReference type="NCBI Taxonomy" id="231223"/>
    <lineage>
        <taxon>Eukaryota</taxon>
        <taxon>Metazoa</taxon>
        <taxon>Spiralia</taxon>
        <taxon>Lophotrochozoa</taxon>
        <taxon>Mollusca</taxon>
        <taxon>Gastropoda</taxon>
        <taxon>Heterobranchia</taxon>
        <taxon>Euthyneura</taxon>
        <taxon>Panpulmonata</taxon>
        <taxon>Sacoglossa</taxon>
        <taxon>Placobranchoidea</taxon>
        <taxon>Plakobranchidae</taxon>
        <taxon>Elysia</taxon>
    </lineage>
</organism>
<feature type="chain" id="PRO_5041912116" evidence="1">
    <location>
        <begin position="22"/>
        <end position="73"/>
    </location>
</feature>
<proteinExistence type="predicted"/>
<keyword evidence="3" id="KW-1185">Reference proteome</keyword>
<accession>A0AAE1DE84</accession>
<comment type="caution">
    <text evidence="2">The sequence shown here is derived from an EMBL/GenBank/DDBJ whole genome shotgun (WGS) entry which is preliminary data.</text>
</comment>
<evidence type="ECO:0000256" key="1">
    <source>
        <dbReference type="SAM" id="SignalP"/>
    </source>
</evidence>
<dbReference type="EMBL" id="JAWDGP010004149">
    <property type="protein sequence ID" value="KAK3767459.1"/>
    <property type="molecule type" value="Genomic_DNA"/>
</dbReference>